<name>A0ABU9QAN7_9BURK</name>
<dbReference type="InterPro" id="IPR021947">
    <property type="entry name" value="DUF3564"/>
</dbReference>
<dbReference type="Proteomes" id="UP001494588">
    <property type="component" value="Unassembled WGS sequence"/>
</dbReference>
<dbReference type="RefSeq" id="WP_201650306.1">
    <property type="nucleotide sequence ID" value="NZ_CAJHCS010000008.1"/>
</dbReference>
<reference evidence="1 2" key="1">
    <citation type="submission" date="2024-01" db="EMBL/GenBank/DDBJ databases">
        <title>The diversity of rhizobia nodulating Mimosa spp. in eleven states of Brazil covering several biomes is determined by host plant, location, and edaphic factors.</title>
        <authorList>
            <person name="Rouws L."/>
            <person name="Barauna A."/>
            <person name="Beukes C."/>
            <person name="De Faria S.M."/>
            <person name="Gross E."/>
            <person name="Dos Reis Junior F.B."/>
            <person name="Simon M."/>
            <person name="Maluk M."/>
            <person name="Odee D.W."/>
            <person name="Kenicer G."/>
            <person name="Young J.P.W."/>
            <person name="Reis V.M."/>
            <person name="Zilli J."/>
            <person name="James E.K."/>
        </authorList>
    </citation>
    <scope>NUCLEOTIDE SEQUENCE [LARGE SCALE GENOMIC DNA]</scope>
    <source>
        <strain evidence="1 2">JPY77</strain>
    </source>
</reference>
<sequence>MRLSILINTSDPTVNHDYAVLWLDTISHAWTSQDGRGVELPSSGDMREDGHIMSLCARDSEQPLVTLYGVRIDRHGNMTSAQGQATWISHSRPDAVAGYWRLQAVERESAHTSRVSPPTRR</sequence>
<comment type="caution">
    <text evidence="1">The sequence shown here is derived from an EMBL/GenBank/DDBJ whole genome shotgun (WGS) entry which is preliminary data.</text>
</comment>
<organism evidence="1 2">
    <name type="scientific">Paraburkholderia sabiae</name>
    <dbReference type="NCBI Taxonomy" id="273251"/>
    <lineage>
        <taxon>Bacteria</taxon>
        <taxon>Pseudomonadati</taxon>
        <taxon>Pseudomonadota</taxon>
        <taxon>Betaproteobacteria</taxon>
        <taxon>Burkholderiales</taxon>
        <taxon>Burkholderiaceae</taxon>
        <taxon>Paraburkholderia</taxon>
    </lineage>
</organism>
<dbReference type="Pfam" id="PF12087">
    <property type="entry name" value="DUF3564"/>
    <property type="match status" value="1"/>
</dbReference>
<protein>
    <submittedName>
        <fullName evidence="1">DUF3564 family protein</fullName>
    </submittedName>
</protein>
<evidence type="ECO:0000313" key="1">
    <source>
        <dbReference type="EMBL" id="MEM5286499.1"/>
    </source>
</evidence>
<evidence type="ECO:0000313" key="2">
    <source>
        <dbReference type="Proteomes" id="UP001494588"/>
    </source>
</evidence>
<gene>
    <name evidence="1" type="ORF">V4C55_12320</name>
</gene>
<proteinExistence type="predicted"/>
<dbReference type="EMBL" id="JAZHGC010000009">
    <property type="protein sequence ID" value="MEM5286499.1"/>
    <property type="molecule type" value="Genomic_DNA"/>
</dbReference>
<keyword evidence="2" id="KW-1185">Reference proteome</keyword>
<accession>A0ABU9QAN7</accession>